<dbReference type="Pfam" id="PF00534">
    <property type="entry name" value="Glycos_transf_1"/>
    <property type="match status" value="1"/>
</dbReference>
<dbReference type="InterPro" id="IPR001296">
    <property type="entry name" value="Glyco_trans_1"/>
</dbReference>
<dbReference type="EMBL" id="JAUOZU010000008">
    <property type="protein sequence ID" value="MDO6964987.1"/>
    <property type="molecule type" value="Genomic_DNA"/>
</dbReference>
<proteinExistence type="predicted"/>
<dbReference type="EC" id="2.4.-.-" evidence="3"/>
<comment type="caution">
    <text evidence="3">The sequence shown here is derived from an EMBL/GenBank/DDBJ whole genome shotgun (WGS) entry which is preliminary data.</text>
</comment>
<keyword evidence="4" id="KW-1185">Reference proteome</keyword>
<dbReference type="PANTHER" id="PTHR12526:SF630">
    <property type="entry name" value="GLYCOSYLTRANSFERASE"/>
    <property type="match status" value="1"/>
</dbReference>
<keyword evidence="3" id="KW-0808">Transferase</keyword>
<evidence type="ECO:0000313" key="4">
    <source>
        <dbReference type="Proteomes" id="UP001174932"/>
    </source>
</evidence>
<feature type="domain" description="Glycosyl transferase family 1" evidence="1">
    <location>
        <begin position="244"/>
        <end position="401"/>
    </location>
</feature>
<evidence type="ECO:0000259" key="1">
    <source>
        <dbReference type="Pfam" id="PF00534"/>
    </source>
</evidence>
<dbReference type="Proteomes" id="UP001174932">
    <property type="component" value="Unassembled WGS sequence"/>
</dbReference>
<keyword evidence="3" id="KW-0328">Glycosyltransferase</keyword>
<gene>
    <name evidence="3" type="ORF">Q4481_13545</name>
</gene>
<feature type="domain" description="Glycosyltransferase subfamily 4-like N-terminal" evidence="2">
    <location>
        <begin position="31"/>
        <end position="232"/>
    </location>
</feature>
<name>A0ABT8YNY4_9HYPH</name>
<dbReference type="Gene3D" id="3.40.50.2000">
    <property type="entry name" value="Glycogen Phosphorylase B"/>
    <property type="match status" value="2"/>
</dbReference>
<dbReference type="InterPro" id="IPR028098">
    <property type="entry name" value="Glyco_trans_4-like_N"/>
</dbReference>
<protein>
    <submittedName>
        <fullName evidence="3">Glycosyltransferase</fullName>
        <ecNumber evidence="3">2.4.-.-</ecNumber>
    </submittedName>
</protein>
<sequence>MIGGPIAETGGAARDGKRILQLAHNHPRYHPGGTELTALALHRQALALGHDSWFLGTLDDSQTKANAGTQMLALSDDQREAALFASGFRRFELAQDDYYGILREFRNYLAWLKPDVVHVHHVLGLGLEGLFALRKMLPTARIVMTLHDFYLICANHGQLFKHESRTRCPGPTLDQCLKCFPERSPNDFAQRALTIRNALSRVDRLVSPSEFLKQKFEQAMPGLGCIEVVENGYIGQPVEAGHQAAFRDEDTVVFGYFGNISAVKGLPDLLDAADLLKARGINNFRIHVHGAQLYEDAPLYERMQASRQTLGDRIRFLGQYQAHEMAGLIARTDCLVFPSIWWENAPLVVYEALYNRRQVLAYPHGGAPEILARYGTGILADSSDPASLADAMAKVISDRSLLELRPSRPIPDVADLFEAYGRFYFGP</sequence>
<dbReference type="PANTHER" id="PTHR12526">
    <property type="entry name" value="GLYCOSYLTRANSFERASE"/>
    <property type="match status" value="1"/>
</dbReference>
<reference evidence="3" key="2">
    <citation type="submission" date="2023-07" db="EMBL/GenBank/DDBJ databases">
        <authorList>
            <person name="Shen H."/>
        </authorList>
    </citation>
    <scope>NUCLEOTIDE SEQUENCE</scope>
    <source>
        <strain evidence="3">TNR-22</strain>
    </source>
</reference>
<evidence type="ECO:0000313" key="3">
    <source>
        <dbReference type="EMBL" id="MDO6964987.1"/>
    </source>
</evidence>
<accession>A0ABT8YNY4</accession>
<dbReference type="SUPFAM" id="SSF53756">
    <property type="entry name" value="UDP-Glycosyltransferase/glycogen phosphorylase"/>
    <property type="match status" value="1"/>
</dbReference>
<dbReference type="GO" id="GO:0016757">
    <property type="term" value="F:glycosyltransferase activity"/>
    <property type="evidence" value="ECO:0007669"/>
    <property type="project" value="UniProtKB-KW"/>
</dbReference>
<reference evidence="3" key="1">
    <citation type="journal article" date="2015" name="Int. J. Syst. Evol. Microbiol.">
        <title>Rhizobium alvei sp. nov., isolated from a freshwater river.</title>
        <authorList>
            <person name="Sheu S.Y."/>
            <person name="Huang H.W."/>
            <person name="Young C.C."/>
            <person name="Chen W.M."/>
        </authorList>
    </citation>
    <scope>NUCLEOTIDE SEQUENCE</scope>
    <source>
        <strain evidence="3">TNR-22</strain>
    </source>
</reference>
<organism evidence="3 4">
    <name type="scientific">Rhizobium alvei</name>
    <dbReference type="NCBI Taxonomy" id="1132659"/>
    <lineage>
        <taxon>Bacteria</taxon>
        <taxon>Pseudomonadati</taxon>
        <taxon>Pseudomonadota</taxon>
        <taxon>Alphaproteobacteria</taxon>
        <taxon>Hyphomicrobiales</taxon>
        <taxon>Rhizobiaceae</taxon>
        <taxon>Rhizobium/Agrobacterium group</taxon>
        <taxon>Rhizobium</taxon>
    </lineage>
</organism>
<dbReference type="RefSeq" id="WP_304376904.1">
    <property type="nucleotide sequence ID" value="NZ_JAUOZU010000008.1"/>
</dbReference>
<dbReference type="Pfam" id="PF13439">
    <property type="entry name" value="Glyco_transf_4"/>
    <property type="match status" value="1"/>
</dbReference>
<evidence type="ECO:0000259" key="2">
    <source>
        <dbReference type="Pfam" id="PF13439"/>
    </source>
</evidence>